<feature type="region of interest" description="Disordered" evidence="4">
    <location>
        <begin position="1"/>
        <end position="22"/>
    </location>
</feature>
<evidence type="ECO:0000259" key="5">
    <source>
        <dbReference type="PROSITE" id="PS51720"/>
    </source>
</evidence>
<evidence type="ECO:0000313" key="7">
    <source>
        <dbReference type="Proteomes" id="UP001519460"/>
    </source>
</evidence>
<dbReference type="InterPro" id="IPR045058">
    <property type="entry name" value="GIMA/IAN/Toc"/>
</dbReference>
<comment type="caution">
    <text evidence="6">The sequence shown here is derived from an EMBL/GenBank/DDBJ whole genome shotgun (WGS) entry which is preliminary data.</text>
</comment>
<protein>
    <recommendedName>
        <fullName evidence="5">AIG1-type G domain-containing protein</fullName>
    </recommendedName>
</protein>
<dbReference type="Proteomes" id="UP001519460">
    <property type="component" value="Unassembled WGS sequence"/>
</dbReference>
<evidence type="ECO:0000256" key="4">
    <source>
        <dbReference type="SAM" id="MobiDB-lite"/>
    </source>
</evidence>
<dbReference type="PANTHER" id="PTHR10903:SF184">
    <property type="entry name" value="GTP-BINDING PROTEIN A"/>
    <property type="match status" value="1"/>
</dbReference>
<keyword evidence="2" id="KW-0547">Nucleotide-binding</keyword>
<evidence type="ECO:0000256" key="1">
    <source>
        <dbReference type="ARBA" id="ARBA00008535"/>
    </source>
</evidence>
<dbReference type="Gene3D" id="3.40.50.300">
    <property type="entry name" value="P-loop containing nucleotide triphosphate hydrolases"/>
    <property type="match status" value="1"/>
</dbReference>
<sequence length="596" mass="67348">NEGSKCAEACSGRETPNPPPWGMQQWDQRVSHYSSSAFHKETGIFQTCAVVGGKVQEATALCNRLRKNIPQHDSERVLRVLETWRCKKPSSLWMSYTLPLDLNLPMDVDKPEGARLQMLFACEDLPFVLLTLCDSSRVQHNKAGACKEAVKRFTVVMAQLLTSSLFNFCQCDFILVPCVLEWEKFSEKSLDEEVKRQLSGFGRFYSGPERLTSSTLAELCAGVEAVAGVSYVPALFEKSDTTHRWLLLLKDDWRDSVSLLIEKLVEKDFGEPLIYTAESEFKVQVAMLEAAKRLSYSRRVTIVTSKTDLHSRVMGLVQVIEEEEEMKISLGVSAEMTSIPDAQCLIYVDRPLSTKDHTSLCLRKGAEEFRFLLLGKTGTGRSTTGNTLLDQKRFKCEESICFSSVTRTCNVESNKFHDKEITVMDSPGLFDTEKHNSVVFTLVNKAATMQPGFDAIIYTLKIGSRFTTGDFAVYERLRAVFGEEATRYMIIVFTHGDELNGANIEDELKTASQQLKTVLSECGNRYVVFNNVAADKKPQVDTFLEKVREMRVDNDGQPFQCPPYNTSSVEQNAAEVSRRLEQVWQMEKEREKLKRG</sequence>
<feature type="non-terminal residue" evidence="6">
    <location>
        <position position="1"/>
    </location>
</feature>
<organism evidence="6 7">
    <name type="scientific">Batillaria attramentaria</name>
    <dbReference type="NCBI Taxonomy" id="370345"/>
    <lineage>
        <taxon>Eukaryota</taxon>
        <taxon>Metazoa</taxon>
        <taxon>Spiralia</taxon>
        <taxon>Lophotrochozoa</taxon>
        <taxon>Mollusca</taxon>
        <taxon>Gastropoda</taxon>
        <taxon>Caenogastropoda</taxon>
        <taxon>Sorbeoconcha</taxon>
        <taxon>Cerithioidea</taxon>
        <taxon>Batillariidae</taxon>
        <taxon>Batillaria</taxon>
    </lineage>
</organism>
<dbReference type="PANTHER" id="PTHR10903">
    <property type="entry name" value="GTPASE, IMAP FAMILY MEMBER-RELATED"/>
    <property type="match status" value="1"/>
</dbReference>
<dbReference type="AlphaFoldDB" id="A0ABD0KVJ0"/>
<dbReference type="GO" id="GO:0005525">
    <property type="term" value="F:GTP binding"/>
    <property type="evidence" value="ECO:0007669"/>
    <property type="project" value="UniProtKB-KW"/>
</dbReference>
<dbReference type="InterPro" id="IPR006703">
    <property type="entry name" value="G_AIG1"/>
</dbReference>
<proteinExistence type="inferred from homology"/>
<evidence type="ECO:0000256" key="3">
    <source>
        <dbReference type="ARBA" id="ARBA00023134"/>
    </source>
</evidence>
<dbReference type="PROSITE" id="PS51720">
    <property type="entry name" value="G_AIG1"/>
    <property type="match status" value="1"/>
</dbReference>
<keyword evidence="3" id="KW-0342">GTP-binding</keyword>
<dbReference type="FunFam" id="3.40.50.300:FF:000366">
    <property type="entry name" value="GTPase, IMAP family member 2"/>
    <property type="match status" value="1"/>
</dbReference>
<gene>
    <name evidence="6" type="ORF">BaRGS_00017617</name>
</gene>
<evidence type="ECO:0000256" key="2">
    <source>
        <dbReference type="ARBA" id="ARBA00022741"/>
    </source>
</evidence>
<accession>A0ABD0KVJ0</accession>
<name>A0ABD0KVJ0_9CAEN</name>
<comment type="similarity">
    <text evidence="1">Belongs to the TRAFAC class TrmE-Era-EngA-EngB-Septin-like GTPase superfamily. AIG1/Toc34/Toc159-like paraseptin GTPase family. IAN subfamily.</text>
</comment>
<evidence type="ECO:0000313" key="6">
    <source>
        <dbReference type="EMBL" id="KAK7491180.1"/>
    </source>
</evidence>
<dbReference type="InterPro" id="IPR027417">
    <property type="entry name" value="P-loop_NTPase"/>
</dbReference>
<dbReference type="Pfam" id="PF04548">
    <property type="entry name" value="AIG1"/>
    <property type="match status" value="1"/>
</dbReference>
<dbReference type="EMBL" id="JACVVK020000118">
    <property type="protein sequence ID" value="KAK7491180.1"/>
    <property type="molecule type" value="Genomic_DNA"/>
</dbReference>
<reference evidence="6 7" key="1">
    <citation type="journal article" date="2023" name="Sci. Data">
        <title>Genome assembly of the Korean intertidal mud-creeper Batillaria attramentaria.</title>
        <authorList>
            <person name="Patra A.K."/>
            <person name="Ho P.T."/>
            <person name="Jun S."/>
            <person name="Lee S.J."/>
            <person name="Kim Y."/>
            <person name="Won Y.J."/>
        </authorList>
    </citation>
    <scope>NUCLEOTIDE SEQUENCE [LARGE SCALE GENOMIC DNA]</scope>
    <source>
        <strain evidence="6">Wonlab-2016</strain>
    </source>
</reference>
<feature type="domain" description="AIG1-type G" evidence="5">
    <location>
        <begin position="366"/>
        <end position="568"/>
    </location>
</feature>
<dbReference type="SUPFAM" id="SSF52540">
    <property type="entry name" value="P-loop containing nucleoside triphosphate hydrolases"/>
    <property type="match status" value="1"/>
</dbReference>
<keyword evidence="7" id="KW-1185">Reference proteome</keyword>